<name>A0A8T1PCK6_CARIL</name>
<feature type="compositionally biased region" description="Basic residues" evidence="1">
    <location>
        <begin position="1"/>
        <end position="15"/>
    </location>
</feature>
<proteinExistence type="predicted"/>
<feature type="compositionally biased region" description="Basic and acidic residues" evidence="1">
    <location>
        <begin position="112"/>
        <end position="145"/>
    </location>
</feature>
<comment type="caution">
    <text evidence="2">The sequence shown here is derived from an EMBL/GenBank/DDBJ whole genome shotgun (WGS) entry which is preliminary data.</text>
</comment>
<dbReference type="PANTHER" id="PTHR37187:SF19">
    <property type="entry name" value="(RAPE) HYPOTHETICAL PROTEIN"/>
    <property type="match status" value="1"/>
</dbReference>
<gene>
    <name evidence="2" type="ORF">CIPAW_10G096600</name>
    <name evidence="3" type="ORF">I3842_10G095600</name>
</gene>
<evidence type="ECO:0000313" key="4">
    <source>
        <dbReference type="Proteomes" id="UP000811609"/>
    </source>
</evidence>
<dbReference type="Proteomes" id="UP000811246">
    <property type="component" value="Chromosome 10"/>
</dbReference>
<dbReference type="AlphaFoldDB" id="A0A8T1PCK6"/>
<feature type="region of interest" description="Disordered" evidence="1">
    <location>
        <begin position="1"/>
        <end position="182"/>
    </location>
</feature>
<dbReference type="Proteomes" id="UP000811609">
    <property type="component" value="Chromosome 10"/>
</dbReference>
<feature type="compositionally biased region" description="Polar residues" evidence="1">
    <location>
        <begin position="21"/>
        <end position="32"/>
    </location>
</feature>
<evidence type="ECO:0000313" key="2">
    <source>
        <dbReference type="EMBL" id="KAG6639391.1"/>
    </source>
</evidence>
<evidence type="ECO:0000313" key="3">
    <source>
        <dbReference type="EMBL" id="KAG6692099.1"/>
    </source>
</evidence>
<keyword evidence="4" id="KW-1185">Reference proteome</keyword>
<feature type="compositionally biased region" description="Basic and acidic residues" evidence="1">
    <location>
        <begin position="71"/>
        <end position="104"/>
    </location>
</feature>
<dbReference type="EMBL" id="CM031834">
    <property type="protein sequence ID" value="KAG6692099.1"/>
    <property type="molecule type" value="Genomic_DNA"/>
</dbReference>
<reference evidence="2" key="1">
    <citation type="submission" date="2020-12" db="EMBL/GenBank/DDBJ databases">
        <title>WGS assembly of Carya illinoinensis cv. Pawnee.</title>
        <authorList>
            <person name="Platts A."/>
            <person name="Shu S."/>
            <person name="Wright S."/>
            <person name="Barry K."/>
            <person name="Edger P."/>
            <person name="Pires J.C."/>
            <person name="Schmutz J."/>
        </authorList>
    </citation>
    <scope>NUCLEOTIDE SEQUENCE</scope>
    <source>
        <tissue evidence="2">Leaf</tissue>
    </source>
</reference>
<organism evidence="2 4">
    <name type="scientific">Carya illinoinensis</name>
    <name type="common">Pecan</name>
    <dbReference type="NCBI Taxonomy" id="32201"/>
    <lineage>
        <taxon>Eukaryota</taxon>
        <taxon>Viridiplantae</taxon>
        <taxon>Streptophyta</taxon>
        <taxon>Embryophyta</taxon>
        <taxon>Tracheophyta</taxon>
        <taxon>Spermatophyta</taxon>
        <taxon>Magnoliopsida</taxon>
        <taxon>eudicotyledons</taxon>
        <taxon>Gunneridae</taxon>
        <taxon>Pentapetalae</taxon>
        <taxon>rosids</taxon>
        <taxon>fabids</taxon>
        <taxon>Fagales</taxon>
        <taxon>Juglandaceae</taxon>
        <taxon>Carya</taxon>
    </lineage>
</organism>
<evidence type="ECO:0000256" key="1">
    <source>
        <dbReference type="SAM" id="MobiDB-lite"/>
    </source>
</evidence>
<dbReference type="PANTHER" id="PTHR37187">
    <property type="entry name" value="EXPRESSED PROTEIN"/>
    <property type="match status" value="1"/>
</dbReference>
<reference evidence="3" key="2">
    <citation type="submission" date="2021-01" db="EMBL/GenBank/DDBJ databases">
        <authorList>
            <person name="Lovell J.T."/>
            <person name="Bentley N."/>
            <person name="Bhattarai G."/>
            <person name="Jenkins J.W."/>
            <person name="Sreedasyam A."/>
            <person name="Alarcon Y."/>
            <person name="Bock C."/>
            <person name="Boston L."/>
            <person name="Carlson J."/>
            <person name="Cervantes K."/>
            <person name="Clermont K."/>
            <person name="Krom N."/>
            <person name="Kubenka K."/>
            <person name="Mamidi S."/>
            <person name="Mattison C."/>
            <person name="Monteros M."/>
            <person name="Pisani C."/>
            <person name="Plott C."/>
            <person name="Rajasekar S."/>
            <person name="Rhein H.S."/>
            <person name="Rohla C."/>
            <person name="Song M."/>
            <person name="Hilaire R.S."/>
            <person name="Shu S."/>
            <person name="Wells L."/>
            <person name="Wang X."/>
            <person name="Webber J."/>
            <person name="Heerema R.J."/>
            <person name="Klein P."/>
            <person name="Conner P."/>
            <person name="Grauke L."/>
            <person name="Grimwood J."/>
            <person name="Schmutz J."/>
            <person name="Randall J.J."/>
        </authorList>
    </citation>
    <scope>NUCLEOTIDE SEQUENCE</scope>
    <source>
        <tissue evidence="3">Leaf</tissue>
    </source>
</reference>
<accession>A0A8T1PCK6</accession>
<sequence length="356" mass="38151">MPSGPKKRKAAKKKKDKEIHNSTNPSTENPQGNDDLKSQDGKESDDGEVSSPVSRDQDSDQNPFNEGSEALGERDSSSIRSFVAEEKSMLGVRSDVEDAQKIGLEDDGGVVIKRELKSEENSQSKNVSVEHVESAKESHDGDERSFSSSGPGDKSQITEEKPKEVAYNSGLEARSYDDLDKPVDSSQVEVTWVADDALTGETSNSIPESATFVDSVQSVVPVSQETIEMALSAPVENPVIMNVVEVSEEKLFPKSREGPAAVTDFSLKKSEEVFPLSHENVHASSKTVESVSNGFEGKILASSSAPVAATGNDAAHVMIPECSESQAIEAPAPKVVQRTSWSSCCGLFEVLAGFGR</sequence>
<protein>
    <submittedName>
        <fullName evidence="2">Uncharacterized protein</fullName>
    </submittedName>
</protein>
<dbReference type="EMBL" id="CM031834">
    <property type="protein sequence ID" value="KAG6692100.1"/>
    <property type="molecule type" value="Genomic_DNA"/>
</dbReference>
<dbReference type="EMBL" id="CM031818">
    <property type="protein sequence ID" value="KAG6639391.1"/>
    <property type="molecule type" value="Genomic_DNA"/>
</dbReference>
<feature type="compositionally biased region" description="Basic and acidic residues" evidence="1">
    <location>
        <begin position="34"/>
        <end position="44"/>
    </location>
</feature>